<proteinExistence type="predicted"/>
<evidence type="ECO:0000313" key="2">
    <source>
        <dbReference type="Proteomes" id="UP000825015"/>
    </source>
</evidence>
<organism evidence="1 2">
    <name type="scientific">Methanobrevibacter arboriphilus</name>
    <dbReference type="NCBI Taxonomy" id="39441"/>
    <lineage>
        <taxon>Archaea</taxon>
        <taxon>Methanobacteriati</taxon>
        <taxon>Methanobacteriota</taxon>
        <taxon>Methanomada group</taxon>
        <taxon>Methanobacteria</taxon>
        <taxon>Methanobacteriales</taxon>
        <taxon>Methanobacteriaceae</taxon>
        <taxon>Methanobrevibacter</taxon>
    </lineage>
</organism>
<dbReference type="Proteomes" id="UP000825015">
    <property type="component" value="Chromosome"/>
</dbReference>
<keyword evidence="2" id="KW-1185">Reference proteome</keyword>
<reference evidence="1" key="1">
    <citation type="submission" date="2019-06" db="EMBL/GenBank/DDBJ databases">
        <title>Complete genome sequence of Methanobrevibacter arboriphilus strain SA.</title>
        <authorList>
            <person name="Asakawa S."/>
        </authorList>
    </citation>
    <scope>NUCLEOTIDE SEQUENCE</scope>
    <source>
        <strain evidence="1">SA</strain>
    </source>
</reference>
<evidence type="ECO:0000313" key="1">
    <source>
        <dbReference type="EMBL" id="BBL60962.1"/>
    </source>
</evidence>
<name>A0ACA8R186_METAZ</name>
<protein>
    <submittedName>
        <fullName evidence="1">Uncharacterized protein</fullName>
    </submittedName>
</protein>
<accession>A0ACA8R186</accession>
<gene>
    <name evidence="1" type="ORF">MarbSA_00020</name>
</gene>
<sequence>MVLIITYHSPFETLVIFNTFLAKSKFNYYEFLEKYLYFFFIIISIDKNLTKINFSITFSLIFYEIYYIKFLEILMKKC</sequence>
<dbReference type="EMBL" id="AP019779">
    <property type="protein sequence ID" value="BBL60962.1"/>
    <property type="molecule type" value="Genomic_DNA"/>
</dbReference>